<evidence type="ECO:0000313" key="4">
    <source>
        <dbReference type="Proteomes" id="UP000426424"/>
    </source>
</evidence>
<dbReference type="PANTHER" id="PTHR30163:SF9">
    <property type="entry name" value="MEMBRANE-BOUND LYTIC MUREIN TRANSGLYCOSYLASE B"/>
    <property type="match status" value="1"/>
</dbReference>
<feature type="domain" description="Transglycosylase SLT" evidence="2">
    <location>
        <begin position="46"/>
        <end position="338"/>
    </location>
</feature>
<dbReference type="Gene3D" id="1.10.530.10">
    <property type="match status" value="1"/>
</dbReference>
<dbReference type="InterPro" id="IPR023346">
    <property type="entry name" value="Lysozyme-like_dom_sf"/>
</dbReference>
<dbReference type="PANTHER" id="PTHR30163">
    <property type="entry name" value="MEMBRANE-BOUND LYTIC MUREIN TRANSGLYCOSYLASE B"/>
    <property type="match status" value="1"/>
</dbReference>
<dbReference type="KEGG" id="ttp:E6P07_01875"/>
<dbReference type="CDD" id="cd13399">
    <property type="entry name" value="Slt35-like"/>
    <property type="match status" value="1"/>
</dbReference>
<organism evidence="3 4">
    <name type="scientific">Thermochromatium tepidum ATCC 43061</name>
    <dbReference type="NCBI Taxonomy" id="316276"/>
    <lineage>
        <taxon>Bacteria</taxon>
        <taxon>Pseudomonadati</taxon>
        <taxon>Pseudomonadota</taxon>
        <taxon>Gammaproteobacteria</taxon>
        <taxon>Chromatiales</taxon>
        <taxon>Chromatiaceae</taxon>
        <taxon>Thermochromatium</taxon>
    </lineage>
</organism>
<sequence length="356" mass="39315">MPRVRLLPWLLILALVGCGTSPTREDMSYHVRPVSVSGDFAGAPGVYAFIERMRRHGYPPERTAAILSGARLQPSIIDLMDQQSPRQATGPSGAWTRYRAKFLSEDSINNGVAFWRRNEVALERAAARYGVPPEYIVAIIGVETRYGGFTGKTRILDALATLAFAYPRRAEYFAGELEQFLVMAKEENLDPFALRGSFAGAMGLGQFMPSSFREHAVDHDGDGQRDLWNPSDAIGSVANYFRHHGWQPGEPVAVPAQVRSVASAHAMKTGFKTRYGLNELASHGITPMRPLGRAEAVSLLELDAQGGYEYWLGLKNFDVITRYNQSTYYAMAVHQLAQAIRSRKGGLDGGRVSSTW</sequence>
<dbReference type="EMBL" id="CP039268">
    <property type="protein sequence ID" value="QGU31837.1"/>
    <property type="molecule type" value="Genomic_DNA"/>
</dbReference>
<evidence type="ECO:0000313" key="3">
    <source>
        <dbReference type="EMBL" id="QGU31837.1"/>
    </source>
</evidence>
<dbReference type="AlphaFoldDB" id="A0A6I6EEP6"/>
<dbReference type="OrthoDB" id="9772911at2"/>
<dbReference type="GO" id="GO:0008933">
    <property type="term" value="F:peptidoglycan lytic transglycosylase activity"/>
    <property type="evidence" value="ECO:0007669"/>
    <property type="project" value="TreeGrafter"/>
</dbReference>
<dbReference type="Gene3D" id="1.10.8.350">
    <property type="entry name" value="Bacterial muramidase"/>
    <property type="match status" value="1"/>
</dbReference>
<accession>A0A6I6EEP6</accession>
<dbReference type="InterPro" id="IPR011757">
    <property type="entry name" value="Lytic_transglycosylase_MltB"/>
</dbReference>
<dbReference type="NCBIfam" id="TIGR02282">
    <property type="entry name" value="MltB"/>
    <property type="match status" value="1"/>
</dbReference>
<dbReference type="FunFam" id="1.10.8.350:FF:000001">
    <property type="entry name" value="Lytic murein transglycosylase B"/>
    <property type="match status" value="1"/>
</dbReference>
<reference evidence="3 4" key="1">
    <citation type="submission" date="2019-12" db="EMBL/GenBank/DDBJ databases">
        <title>The complete genome of the thermophilic, anoxygenic phototrophic gammaproteobacterium Thermochromatium tepidum.</title>
        <authorList>
            <person name="Sattley W.M."/>
            <person name="Swingley W.D."/>
            <person name="Burchell B.M."/>
            <person name="Gurbani S.A."/>
            <person name="Kujawa C.M."/>
            <person name="Nuccio D.A."/>
            <person name="Schladweiler J."/>
            <person name="Shaffer K.N."/>
            <person name="Stokes L.M."/>
            <person name="Touchman J.W."/>
            <person name="Blankenship R.E."/>
            <person name="Madigan M.T."/>
        </authorList>
    </citation>
    <scope>NUCLEOTIDE SEQUENCE [LARGE SCALE GENOMIC DNA]</scope>
    <source>
        <strain evidence="3 4">ATCC 43061</strain>
    </source>
</reference>
<evidence type="ECO:0000259" key="2">
    <source>
        <dbReference type="Pfam" id="PF13406"/>
    </source>
</evidence>
<name>A0A6I6EEP6_THETI</name>
<protein>
    <submittedName>
        <fullName evidence="3">Lytic murein transglycosylase B</fullName>
        <ecNumber evidence="3">4.2.2.-</ecNumber>
    </submittedName>
</protein>
<keyword evidence="4" id="KW-1185">Reference proteome</keyword>
<evidence type="ECO:0000256" key="1">
    <source>
        <dbReference type="PIRSR" id="PIRSR611757-1"/>
    </source>
</evidence>
<dbReference type="Pfam" id="PF13406">
    <property type="entry name" value="SLT_2"/>
    <property type="match status" value="1"/>
</dbReference>
<dbReference type="Proteomes" id="UP000426424">
    <property type="component" value="Chromosome"/>
</dbReference>
<dbReference type="NCBIfam" id="NF008029">
    <property type="entry name" value="PRK10760.1"/>
    <property type="match status" value="1"/>
</dbReference>
<dbReference type="RefSeq" id="WP_153974036.1">
    <property type="nucleotide sequence ID" value="NZ_CP039268.1"/>
</dbReference>
<dbReference type="GO" id="GO:0009253">
    <property type="term" value="P:peptidoglycan catabolic process"/>
    <property type="evidence" value="ECO:0007669"/>
    <property type="project" value="TreeGrafter"/>
</dbReference>
<proteinExistence type="predicted"/>
<feature type="active site" evidence="1">
    <location>
        <position position="143"/>
    </location>
</feature>
<gene>
    <name evidence="3" type="primary">mltB</name>
    <name evidence="3" type="ORF">E6P07_01875</name>
</gene>
<dbReference type="InterPro" id="IPR031304">
    <property type="entry name" value="SLT_2"/>
</dbReference>
<dbReference type="PROSITE" id="PS51257">
    <property type="entry name" value="PROKAR_LIPOPROTEIN"/>
    <property type="match status" value="1"/>
</dbReference>
<keyword evidence="3" id="KW-0456">Lyase</keyword>
<dbReference type="SUPFAM" id="SSF53955">
    <property type="entry name" value="Lysozyme-like"/>
    <property type="match status" value="1"/>
</dbReference>
<dbReference type="InterPro" id="IPR043426">
    <property type="entry name" value="MltB-like"/>
</dbReference>
<dbReference type="EC" id="4.2.2.-" evidence="3"/>